<gene>
    <name evidence="2" type="ORF">LY89DRAFT_723462</name>
</gene>
<feature type="domain" description="F-box" evidence="1">
    <location>
        <begin position="42"/>
        <end position="78"/>
    </location>
</feature>
<keyword evidence="3" id="KW-1185">Reference proteome</keyword>
<dbReference type="InParanoid" id="A0A194WSN6"/>
<dbReference type="InterPro" id="IPR001810">
    <property type="entry name" value="F-box_dom"/>
</dbReference>
<dbReference type="Pfam" id="PF12937">
    <property type="entry name" value="F-box-like"/>
    <property type="match status" value="1"/>
</dbReference>
<dbReference type="OrthoDB" id="3564693at2759"/>
<proteinExistence type="predicted"/>
<name>A0A194WSN6_MOLSC</name>
<dbReference type="AlphaFoldDB" id="A0A194WSN6"/>
<dbReference type="RefSeq" id="XP_018065311.1">
    <property type="nucleotide sequence ID" value="XM_018218821.1"/>
</dbReference>
<evidence type="ECO:0000313" key="2">
    <source>
        <dbReference type="EMBL" id="KUJ10956.1"/>
    </source>
</evidence>
<evidence type="ECO:0000313" key="3">
    <source>
        <dbReference type="Proteomes" id="UP000070700"/>
    </source>
</evidence>
<dbReference type="EMBL" id="KQ947428">
    <property type="protein sequence ID" value="KUJ10956.1"/>
    <property type="molecule type" value="Genomic_DNA"/>
</dbReference>
<evidence type="ECO:0000259" key="1">
    <source>
        <dbReference type="PROSITE" id="PS50181"/>
    </source>
</evidence>
<dbReference type="Proteomes" id="UP000070700">
    <property type="component" value="Unassembled WGS sequence"/>
</dbReference>
<dbReference type="InterPro" id="IPR036047">
    <property type="entry name" value="F-box-like_dom_sf"/>
</dbReference>
<dbReference type="SUPFAM" id="SSF81383">
    <property type="entry name" value="F-box domain"/>
    <property type="match status" value="1"/>
</dbReference>
<dbReference type="KEGG" id="psco:LY89DRAFT_723462"/>
<accession>A0A194WSN6</accession>
<organism evidence="2 3">
    <name type="scientific">Mollisia scopiformis</name>
    <name type="common">Conifer needle endophyte fungus</name>
    <name type="synonym">Phialocephala scopiformis</name>
    <dbReference type="NCBI Taxonomy" id="149040"/>
    <lineage>
        <taxon>Eukaryota</taxon>
        <taxon>Fungi</taxon>
        <taxon>Dikarya</taxon>
        <taxon>Ascomycota</taxon>
        <taxon>Pezizomycotina</taxon>
        <taxon>Leotiomycetes</taxon>
        <taxon>Helotiales</taxon>
        <taxon>Mollisiaceae</taxon>
        <taxon>Mollisia</taxon>
    </lineage>
</organism>
<reference evidence="2 3" key="1">
    <citation type="submission" date="2015-10" db="EMBL/GenBank/DDBJ databases">
        <title>Full genome of DAOMC 229536 Phialocephala scopiformis, a fungal endophyte of spruce producing the potent anti-insectan compound rugulosin.</title>
        <authorList>
            <consortium name="DOE Joint Genome Institute"/>
            <person name="Walker A.K."/>
            <person name="Frasz S.L."/>
            <person name="Seifert K.A."/>
            <person name="Miller J.D."/>
            <person name="Mondo S.J."/>
            <person name="Labutti K."/>
            <person name="Lipzen A."/>
            <person name="Dockter R."/>
            <person name="Kennedy M."/>
            <person name="Grigoriev I.V."/>
            <person name="Spatafora J.W."/>
        </authorList>
    </citation>
    <scope>NUCLEOTIDE SEQUENCE [LARGE SCALE GENOMIC DNA]</scope>
    <source>
        <strain evidence="2 3">CBS 120377</strain>
    </source>
</reference>
<dbReference type="PROSITE" id="PS50181">
    <property type="entry name" value="FBOX"/>
    <property type="match status" value="1"/>
</dbReference>
<dbReference type="GeneID" id="28828547"/>
<sequence>MSLFGMAPSSQSDDSGDIIDDITNSEARTAIETEIFTNAAHTAAIISLPPEILLMIFDHLDPVSSTCLGVTCKNFYPIHRAIHGTVGLSAYIIGINKCYPDGQYREGWEFCLGALLRDFLPGHVYLSVWGHRGHKGSRNKTLRFMQMERS</sequence>
<protein>
    <recommendedName>
        <fullName evidence="1">F-box domain-containing protein</fullName>
    </recommendedName>
</protein>